<dbReference type="OrthoDB" id="5825230at2759"/>
<gene>
    <name evidence="1" type="primary">Acey_s0417.g1100</name>
    <name evidence="1" type="ORF">Y032_0417g1100</name>
</gene>
<sequence length="88" mass="10345">MICYPNCVNVIRHAIIALKAAPTEIFPSQILLNSLVKQFRRHAPHARDFHTIDKHIEAGEHRMMWLKKHSRKLVAFFKSYLKNETIHS</sequence>
<evidence type="ECO:0000313" key="2">
    <source>
        <dbReference type="Proteomes" id="UP000024635"/>
    </source>
</evidence>
<proteinExistence type="predicted"/>
<accession>A0A016X2J6</accession>
<organism evidence="1 2">
    <name type="scientific">Ancylostoma ceylanicum</name>
    <dbReference type="NCBI Taxonomy" id="53326"/>
    <lineage>
        <taxon>Eukaryota</taxon>
        <taxon>Metazoa</taxon>
        <taxon>Ecdysozoa</taxon>
        <taxon>Nematoda</taxon>
        <taxon>Chromadorea</taxon>
        <taxon>Rhabditida</taxon>
        <taxon>Rhabditina</taxon>
        <taxon>Rhabditomorpha</taxon>
        <taxon>Strongyloidea</taxon>
        <taxon>Ancylostomatidae</taxon>
        <taxon>Ancylostomatinae</taxon>
        <taxon>Ancylostoma</taxon>
    </lineage>
</organism>
<protein>
    <submittedName>
        <fullName evidence="1">Uncharacterized protein</fullName>
    </submittedName>
</protein>
<evidence type="ECO:0000313" key="1">
    <source>
        <dbReference type="EMBL" id="EYC45762.1"/>
    </source>
</evidence>
<dbReference type="EMBL" id="JARK01000017">
    <property type="protein sequence ID" value="EYC45762.1"/>
    <property type="molecule type" value="Genomic_DNA"/>
</dbReference>
<dbReference type="Proteomes" id="UP000024635">
    <property type="component" value="Unassembled WGS sequence"/>
</dbReference>
<name>A0A016X2J6_9BILA</name>
<comment type="caution">
    <text evidence="1">The sequence shown here is derived from an EMBL/GenBank/DDBJ whole genome shotgun (WGS) entry which is preliminary data.</text>
</comment>
<dbReference type="AlphaFoldDB" id="A0A016X2J6"/>
<reference evidence="2" key="1">
    <citation type="journal article" date="2015" name="Nat. Genet.">
        <title>The genome and transcriptome of the zoonotic hookworm Ancylostoma ceylanicum identify infection-specific gene families.</title>
        <authorList>
            <person name="Schwarz E.M."/>
            <person name="Hu Y."/>
            <person name="Antoshechkin I."/>
            <person name="Miller M.M."/>
            <person name="Sternberg P.W."/>
            <person name="Aroian R.V."/>
        </authorList>
    </citation>
    <scope>NUCLEOTIDE SEQUENCE</scope>
    <source>
        <strain evidence="2">HY135</strain>
    </source>
</reference>
<keyword evidence="2" id="KW-1185">Reference proteome</keyword>